<comment type="caution">
    <text evidence="2">The sequence shown here is derived from an EMBL/GenBank/DDBJ whole genome shotgun (WGS) entry which is preliminary data.</text>
</comment>
<feature type="chain" id="PRO_5005863147" description="MetA-pathway of phenol degradation" evidence="1">
    <location>
        <begin position="22"/>
        <end position="322"/>
    </location>
</feature>
<dbReference type="PATRIC" id="fig|857265.3.peg.3357"/>
<dbReference type="Pfam" id="PF13557">
    <property type="entry name" value="Phenol_MetA_deg"/>
    <property type="match status" value="1"/>
</dbReference>
<dbReference type="STRING" id="857265.WG78_16390"/>
<evidence type="ECO:0000313" key="3">
    <source>
        <dbReference type="Proteomes" id="UP000037939"/>
    </source>
</evidence>
<dbReference type="AlphaFoldDB" id="A0A0N0XH16"/>
<feature type="signal peptide" evidence="1">
    <location>
        <begin position="1"/>
        <end position="21"/>
    </location>
</feature>
<name>A0A0N0XH16_9NEIS</name>
<evidence type="ECO:0008006" key="4">
    <source>
        <dbReference type="Google" id="ProtNLM"/>
    </source>
</evidence>
<reference evidence="2 3" key="1">
    <citation type="submission" date="2015-07" db="EMBL/GenBank/DDBJ databases">
        <title>Draft genome sequence of the Amantichitinum ursilacus IGB-41, a new chitin-degrading bacterium.</title>
        <authorList>
            <person name="Kirstahler P."/>
            <person name="Guenther M."/>
            <person name="Grumaz C."/>
            <person name="Rupp S."/>
            <person name="Zibek S."/>
            <person name="Sohn K."/>
        </authorList>
    </citation>
    <scope>NUCLEOTIDE SEQUENCE [LARGE SCALE GENOMIC DNA]</scope>
    <source>
        <strain evidence="2 3">IGB-41</strain>
    </source>
</reference>
<organism evidence="2 3">
    <name type="scientific">Amantichitinum ursilacus</name>
    <dbReference type="NCBI Taxonomy" id="857265"/>
    <lineage>
        <taxon>Bacteria</taxon>
        <taxon>Pseudomonadati</taxon>
        <taxon>Pseudomonadota</taxon>
        <taxon>Betaproteobacteria</taxon>
        <taxon>Neisseriales</taxon>
        <taxon>Chitinibacteraceae</taxon>
        <taxon>Amantichitinum</taxon>
    </lineage>
</organism>
<evidence type="ECO:0000313" key="2">
    <source>
        <dbReference type="EMBL" id="KPC50650.1"/>
    </source>
</evidence>
<proteinExistence type="predicted"/>
<accession>A0A0N0XH16</accession>
<sequence length="322" mass="34056">MSVLPKLSALRWLLLSGLALAAGNALATEGGAGRPITGQIINPMAGIVPPAPGEVFATVSSIYYDGSLGGSKQLPLGNTVVTNVDMKVAYNYLGLSYIWKTAPSAWSYASGIVLPFQYTDISGSVTGSAGLLNRSGSDSSTQMADILFVPLAIGYHFSKTEHMALSLQFYAPTGSYDANRLANAGQNTWTFMPSLAYTRILPESDIELSGTWGLEFYSPNSDTHYHNGAITTLDLTAIKRFPSGWGGGAVFGWIQQISDDTGGLANEIGGNRGRTLGLGPILTWQGKAGSTPVSASLRWVSEFDVANRPRGNGFQLNATGQF</sequence>
<keyword evidence="3" id="KW-1185">Reference proteome</keyword>
<dbReference type="EMBL" id="LAQT01000027">
    <property type="protein sequence ID" value="KPC50650.1"/>
    <property type="molecule type" value="Genomic_DNA"/>
</dbReference>
<gene>
    <name evidence="2" type="ORF">WG78_16390</name>
</gene>
<dbReference type="Proteomes" id="UP000037939">
    <property type="component" value="Unassembled WGS sequence"/>
</dbReference>
<protein>
    <recommendedName>
        <fullName evidence="4">MetA-pathway of phenol degradation</fullName>
    </recommendedName>
</protein>
<dbReference type="RefSeq" id="WP_053938890.1">
    <property type="nucleotide sequence ID" value="NZ_LAQT01000027.1"/>
</dbReference>
<evidence type="ECO:0000256" key="1">
    <source>
        <dbReference type="SAM" id="SignalP"/>
    </source>
</evidence>
<dbReference type="InterPro" id="IPR025737">
    <property type="entry name" value="FApF"/>
</dbReference>
<dbReference type="OrthoDB" id="8639774at2"/>
<keyword evidence="1" id="KW-0732">Signal</keyword>